<evidence type="ECO:0000256" key="1">
    <source>
        <dbReference type="SAM" id="MobiDB-lite"/>
    </source>
</evidence>
<sequence length="66" mass="7541">MPKRRGSQSKNTQRKKQHIDSQDPGAAPSAPDRRLRPKDVEPPKRDRRAHVEDADDDDDVEPPKCD</sequence>
<dbReference type="GeneID" id="38779191"/>
<proteinExistence type="predicted"/>
<dbReference type="EMBL" id="BFAD01000004">
    <property type="protein sequence ID" value="GBE82274.1"/>
    <property type="molecule type" value="Genomic_DNA"/>
</dbReference>
<dbReference type="RefSeq" id="XP_027613187.1">
    <property type="nucleotide sequence ID" value="XM_027757386.1"/>
</dbReference>
<organism evidence="2 3">
    <name type="scientific">Sparassis crispa</name>
    <dbReference type="NCBI Taxonomy" id="139825"/>
    <lineage>
        <taxon>Eukaryota</taxon>
        <taxon>Fungi</taxon>
        <taxon>Dikarya</taxon>
        <taxon>Basidiomycota</taxon>
        <taxon>Agaricomycotina</taxon>
        <taxon>Agaricomycetes</taxon>
        <taxon>Polyporales</taxon>
        <taxon>Sparassidaceae</taxon>
        <taxon>Sparassis</taxon>
    </lineage>
</organism>
<accession>A0A401GJD5</accession>
<reference evidence="2 3" key="1">
    <citation type="journal article" date="2018" name="Sci. Rep.">
        <title>Genome sequence of the cauliflower mushroom Sparassis crispa (Hanabiratake) and its association with beneficial usage.</title>
        <authorList>
            <person name="Kiyama R."/>
            <person name="Furutani Y."/>
            <person name="Kawaguchi K."/>
            <person name="Nakanishi T."/>
        </authorList>
    </citation>
    <scope>NUCLEOTIDE SEQUENCE [LARGE SCALE GENOMIC DNA]</scope>
</reference>
<dbReference type="Proteomes" id="UP000287166">
    <property type="component" value="Unassembled WGS sequence"/>
</dbReference>
<feature type="compositionally biased region" description="Basic and acidic residues" evidence="1">
    <location>
        <begin position="31"/>
        <end position="52"/>
    </location>
</feature>
<comment type="caution">
    <text evidence="2">The sequence shown here is derived from an EMBL/GenBank/DDBJ whole genome shotgun (WGS) entry which is preliminary data.</text>
</comment>
<keyword evidence="3" id="KW-1185">Reference proteome</keyword>
<dbReference type="InParanoid" id="A0A401GJD5"/>
<name>A0A401GJD5_9APHY</name>
<gene>
    <name evidence="2" type="ORF">SCP_0406580</name>
</gene>
<evidence type="ECO:0000313" key="3">
    <source>
        <dbReference type="Proteomes" id="UP000287166"/>
    </source>
</evidence>
<evidence type="ECO:0000313" key="2">
    <source>
        <dbReference type="EMBL" id="GBE82274.1"/>
    </source>
</evidence>
<protein>
    <submittedName>
        <fullName evidence="2">Uncharacterized protein</fullName>
    </submittedName>
</protein>
<feature type="region of interest" description="Disordered" evidence="1">
    <location>
        <begin position="1"/>
        <end position="66"/>
    </location>
</feature>
<feature type="compositionally biased region" description="Basic residues" evidence="1">
    <location>
        <begin position="1"/>
        <end position="17"/>
    </location>
</feature>
<dbReference type="AlphaFoldDB" id="A0A401GJD5"/>